<comment type="caution">
    <text evidence="1">The sequence shown here is derived from an EMBL/GenBank/DDBJ whole genome shotgun (WGS) entry which is preliminary data.</text>
</comment>
<dbReference type="Proteomes" id="UP000637980">
    <property type="component" value="Unassembled WGS sequence"/>
</dbReference>
<sequence>MHRGIDERDVAAGHLAALTDTGKGFERFILSSQTPFRPEDVEELKVAAPAVITRRAPEIVELFRSHGWMLPRSIDRVYDPAYARQVLNWQTRWDSFDLTPAPILADV</sequence>
<dbReference type="EMBL" id="BMXE01000006">
    <property type="protein sequence ID" value="GHB40619.1"/>
    <property type="molecule type" value="Genomic_DNA"/>
</dbReference>
<name>A0ABQ3EI82_9HYPH</name>
<accession>A0ABQ3EI82</accession>
<dbReference type="RefSeq" id="WP_189437854.1">
    <property type="nucleotide sequence ID" value="NZ_BMXE01000006.1"/>
</dbReference>
<proteinExistence type="predicted"/>
<keyword evidence="2" id="KW-1185">Reference proteome</keyword>
<protein>
    <submittedName>
        <fullName evidence="1">Uncharacterized protein</fullName>
    </submittedName>
</protein>
<reference evidence="2" key="1">
    <citation type="journal article" date="2019" name="Int. J. Syst. Evol. Microbiol.">
        <title>The Global Catalogue of Microorganisms (GCM) 10K type strain sequencing project: providing services to taxonomists for standard genome sequencing and annotation.</title>
        <authorList>
            <consortium name="The Broad Institute Genomics Platform"/>
            <consortium name="The Broad Institute Genome Sequencing Center for Infectious Disease"/>
            <person name="Wu L."/>
            <person name="Ma J."/>
        </authorList>
    </citation>
    <scope>NUCLEOTIDE SEQUENCE [LARGE SCALE GENOMIC DNA]</scope>
    <source>
        <strain evidence="2">KCTC 12861</strain>
    </source>
</reference>
<evidence type="ECO:0000313" key="2">
    <source>
        <dbReference type="Proteomes" id="UP000637980"/>
    </source>
</evidence>
<gene>
    <name evidence="1" type="ORF">GCM10007094_32520</name>
</gene>
<evidence type="ECO:0000313" key="1">
    <source>
        <dbReference type="EMBL" id="GHB40619.1"/>
    </source>
</evidence>
<organism evidence="1 2">
    <name type="scientific">Pseudovibrio japonicus</name>
    <dbReference type="NCBI Taxonomy" id="366534"/>
    <lineage>
        <taxon>Bacteria</taxon>
        <taxon>Pseudomonadati</taxon>
        <taxon>Pseudomonadota</taxon>
        <taxon>Alphaproteobacteria</taxon>
        <taxon>Hyphomicrobiales</taxon>
        <taxon>Stappiaceae</taxon>
        <taxon>Pseudovibrio</taxon>
    </lineage>
</organism>